<name>A0AAW0BKS5_9AGAR</name>
<comment type="caution">
    <text evidence="2">The sequence shown here is derived from an EMBL/GenBank/DDBJ whole genome shotgun (WGS) entry which is preliminary data.</text>
</comment>
<evidence type="ECO:0000313" key="3">
    <source>
        <dbReference type="Proteomes" id="UP001362999"/>
    </source>
</evidence>
<accession>A0AAW0BKS5</accession>
<evidence type="ECO:0000313" key="2">
    <source>
        <dbReference type="EMBL" id="KAK7026353.1"/>
    </source>
</evidence>
<organism evidence="2 3">
    <name type="scientific">Favolaschia claudopus</name>
    <dbReference type="NCBI Taxonomy" id="2862362"/>
    <lineage>
        <taxon>Eukaryota</taxon>
        <taxon>Fungi</taxon>
        <taxon>Dikarya</taxon>
        <taxon>Basidiomycota</taxon>
        <taxon>Agaricomycotina</taxon>
        <taxon>Agaricomycetes</taxon>
        <taxon>Agaricomycetidae</taxon>
        <taxon>Agaricales</taxon>
        <taxon>Marasmiineae</taxon>
        <taxon>Mycenaceae</taxon>
        <taxon>Favolaschia</taxon>
    </lineage>
</organism>
<proteinExistence type="predicted"/>
<feature type="region of interest" description="Disordered" evidence="1">
    <location>
        <begin position="271"/>
        <end position="296"/>
    </location>
</feature>
<feature type="region of interest" description="Disordered" evidence="1">
    <location>
        <begin position="493"/>
        <end position="548"/>
    </location>
</feature>
<sequence length="575" mass="62348">MISTPIEVHGVDDVSRRQAASTFEALRLDSQKASSPSTPSRSARGWWMKMTKPLATSTRLRGTRLPARGKYLKKKFHAQKPKLQVHFQIKSNSQGFVVIEHNGRESQTRLYFPNDFYPKGNQSSSRKGVAQSNSTSISTPLIFPVITSVRVKLSMRRSLREYFRVNNGDEVKAVVAITLPETEQALVEAVTTESEKKKARERRRALTFAKAQARVRSVGTSAAGVGYRVTEGVRKRSKTAARDDASYRAARASNLQTNSASLERMKLVVSSSRASTSIPGGDVPPRKTRRGSGSEVSALARGKRLNAADSGNSSLHKTCAKATGLHFRESASARVRASTSIADGGLPVPAVDQTMTQAAAECETGDMIHCIPITPEAKRRADASEAVVKDFGSRESAYETPRRRRADETVAGGRRHEASPTEWVALTPGRASTSLIDGGRPTLKTVAMSNGGEVVASCRASTSTGDGGRPALLFLLPLFYSCHLTQCLRECEKPASGSEGGGPLRYRHGNRRAEMTSEREWKRGRHGLVDDNGVRNDGSGGRIEDSGDVGECGGRRTTFVAGRYGGRGVRRAKLF</sequence>
<dbReference type="AlphaFoldDB" id="A0AAW0BKS5"/>
<keyword evidence="3" id="KW-1185">Reference proteome</keyword>
<feature type="compositionally biased region" description="Basic and acidic residues" evidence="1">
    <location>
        <begin position="511"/>
        <end position="534"/>
    </location>
</feature>
<dbReference type="Proteomes" id="UP001362999">
    <property type="component" value="Unassembled WGS sequence"/>
</dbReference>
<feature type="region of interest" description="Disordered" evidence="1">
    <location>
        <begin position="392"/>
        <end position="419"/>
    </location>
</feature>
<gene>
    <name evidence="2" type="ORF">R3P38DRAFT_2778379</name>
</gene>
<evidence type="ECO:0000256" key="1">
    <source>
        <dbReference type="SAM" id="MobiDB-lite"/>
    </source>
</evidence>
<dbReference type="EMBL" id="JAWWNJ010000032">
    <property type="protein sequence ID" value="KAK7026353.1"/>
    <property type="molecule type" value="Genomic_DNA"/>
</dbReference>
<reference evidence="2 3" key="1">
    <citation type="journal article" date="2024" name="J Genomics">
        <title>Draft genome sequencing and assembly of Favolaschia claudopus CIRM-BRFM 2984 isolated from oak limbs.</title>
        <authorList>
            <person name="Navarro D."/>
            <person name="Drula E."/>
            <person name="Chaduli D."/>
            <person name="Cazenave R."/>
            <person name="Ahrendt S."/>
            <person name="Wang J."/>
            <person name="Lipzen A."/>
            <person name="Daum C."/>
            <person name="Barry K."/>
            <person name="Grigoriev I.V."/>
            <person name="Favel A."/>
            <person name="Rosso M.N."/>
            <person name="Martin F."/>
        </authorList>
    </citation>
    <scope>NUCLEOTIDE SEQUENCE [LARGE SCALE GENOMIC DNA]</scope>
    <source>
        <strain evidence="2 3">CIRM-BRFM 2984</strain>
    </source>
</reference>
<protein>
    <submittedName>
        <fullName evidence="2">Uncharacterized protein</fullName>
    </submittedName>
</protein>